<accession>A0A9Q8VGJ1</accession>
<reference evidence="3" key="1">
    <citation type="submission" date="2021-11" db="EMBL/GenBank/DDBJ databases">
        <title>Purpureocillium_takamizusanense_genome.</title>
        <authorList>
            <person name="Nguyen N.-H."/>
        </authorList>
    </citation>
    <scope>NUCLEOTIDE SEQUENCE</scope>
    <source>
        <strain evidence="3">PT3</strain>
    </source>
</reference>
<dbReference type="OrthoDB" id="5371818at2759"/>
<dbReference type="PANTHER" id="PTHR21366:SF14">
    <property type="entry name" value="GLYOXALASE DOMAIN-CONTAINING PROTEIN 5"/>
    <property type="match status" value="1"/>
</dbReference>
<proteinExistence type="inferred from homology"/>
<dbReference type="InterPro" id="IPR004360">
    <property type="entry name" value="Glyas_Fos-R_dOase_dom"/>
</dbReference>
<organism evidence="3 4">
    <name type="scientific">Purpureocillium takamizusanense</name>
    <dbReference type="NCBI Taxonomy" id="2060973"/>
    <lineage>
        <taxon>Eukaryota</taxon>
        <taxon>Fungi</taxon>
        <taxon>Dikarya</taxon>
        <taxon>Ascomycota</taxon>
        <taxon>Pezizomycotina</taxon>
        <taxon>Sordariomycetes</taxon>
        <taxon>Hypocreomycetidae</taxon>
        <taxon>Hypocreales</taxon>
        <taxon>Ophiocordycipitaceae</taxon>
        <taxon>Purpureocillium</taxon>
    </lineage>
</organism>
<dbReference type="InterPro" id="IPR029068">
    <property type="entry name" value="Glyas_Bleomycin-R_OHBP_Dase"/>
</dbReference>
<keyword evidence="4" id="KW-1185">Reference proteome</keyword>
<protein>
    <recommendedName>
        <fullName evidence="2">VOC domain-containing protein</fullName>
    </recommendedName>
</protein>
<sequence length="157" mass="16546">MATSTTSSPGGRGPLAAVRDIDHLVLTCADVSATLAWYTTHLGMEATSFTSEADDRPSVTRHALRFASGTRKINLHQRGREFEPKAATALPGTADLCFVVDDAVDLAAAARGFEDAGVTVLEGGAVVGRTGARGGRIRSVYVRDPDGNLIELSQYVE</sequence>
<dbReference type="GeneID" id="72071605"/>
<dbReference type="SUPFAM" id="SSF54593">
    <property type="entry name" value="Glyoxalase/Bleomycin resistance protein/Dihydroxybiphenyl dioxygenase"/>
    <property type="match status" value="1"/>
</dbReference>
<dbReference type="EMBL" id="CP086363">
    <property type="protein sequence ID" value="UNI23867.1"/>
    <property type="molecule type" value="Genomic_DNA"/>
</dbReference>
<dbReference type="AlphaFoldDB" id="A0A9Q8VGJ1"/>
<evidence type="ECO:0000259" key="2">
    <source>
        <dbReference type="PROSITE" id="PS51819"/>
    </source>
</evidence>
<dbReference type="PANTHER" id="PTHR21366">
    <property type="entry name" value="GLYOXALASE FAMILY PROTEIN"/>
    <property type="match status" value="1"/>
</dbReference>
<dbReference type="PROSITE" id="PS51819">
    <property type="entry name" value="VOC"/>
    <property type="match status" value="1"/>
</dbReference>
<feature type="domain" description="VOC" evidence="2">
    <location>
        <begin position="20"/>
        <end position="155"/>
    </location>
</feature>
<name>A0A9Q8VGJ1_9HYPO</name>
<dbReference type="Pfam" id="PF00903">
    <property type="entry name" value="Glyoxalase"/>
    <property type="match status" value="1"/>
</dbReference>
<dbReference type="RefSeq" id="XP_047847348.1">
    <property type="nucleotide sequence ID" value="XM_047991336.1"/>
</dbReference>
<dbReference type="Gene3D" id="3.10.180.10">
    <property type="entry name" value="2,3-Dihydroxybiphenyl 1,2-Dioxygenase, domain 1"/>
    <property type="match status" value="1"/>
</dbReference>
<gene>
    <name evidence="3" type="ORF">JDV02_009660</name>
</gene>
<evidence type="ECO:0000313" key="3">
    <source>
        <dbReference type="EMBL" id="UNI23867.1"/>
    </source>
</evidence>
<dbReference type="InterPro" id="IPR050383">
    <property type="entry name" value="GlyoxalaseI/FosfomycinResist"/>
</dbReference>
<dbReference type="KEGG" id="ptkz:JDV02_009660"/>
<evidence type="ECO:0000313" key="4">
    <source>
        <dbReference type="Proteomes" id="UP000829364"/>
    </source>
</evidence>
<dbReference type="Proteomes" id="UP000829364">
    <property type="component" value="Chromosome 10"/>
</dbReference>
<evidence type="ECO:0000256" key="1">
    <source>
        <dbReference type="ARBA" id="ARBA00010363"/>
    </source>
</evidence>
<dbReference type="InterPro" id="IPR037523">
    <property type="entry name" value="VOC_core"/>
</dbReference>
<comment type="similarity">
    <text evidence="1">Belongs to the glyoxalase I family.</text>
</comment>